<dbReference type="AlphaFoldDB" id="A0AAV9B4K1"/>
<dbReference type="GO" id="GO:0000712">
    <property type="term" value="P:resolution of meiotic recombination intermediates"/>
    <property type="evidence" value="ECO:0007669"/>
    <property type="project" value="TreeGrafter"/>
</dbReference>
<dbReference type="GO" id="GO:0031422">
    <property type="term" value="C:RecQ family helicase-topoisomerase III complex"/>
    <property type="evidence" value="ECO:0007669"/>
    <property type="project" value="TreeGrafter"/>
</dbReference>
<reference evidence="1" key="1">
    <citation type="journal article" date="2023" name="Nat. Commun.">
        <title>Diploid and tetraploid genomes of Acorus and the evolution of monocots.</title>
        <authorList>
            <person name="Ma L."/>
            <person name="Liu K.W."/>
            <person name="Li Z."/>
            <person name="Hsiao Y.Y."/>
            <person name="Qi Y."/>
            <person name="Fu T."/>
            <person name="Tang G.D."/>
            <person name="Zhang D."/>
            <person name="Sun W.H."/>
            <person name="Liu D.K."/>
            <person name="Li Y."/>
            <person name="Chen G.Z."/>
            <person name="Liu X.D."/>
            <person name="Liao X.Y."/>
            <person name="Jiang Y.T."/>
            <person name="Yu X."/>
            <person name="Hao Y."/>
            <person name="Huang J."/>
            <person name="Zhao X.W."/>
            <person name="Ke S."/>
            <person name="Chen Y.Y."/>
            <person name="Wu W.L."/>
            <person name="Hsu J.L."/>
            <person name="Lin Y.F."/>
            <person name="Huang M.D."/>
            <person name="Li C.Y."/>
            <person name="Huang L."/>
            <person name="Wang Z.W."/>
            <person name="Zhao X."/>
            <person name="Zhong W.Y."/>
            <person name="Peng D.H."/>
            <person name="Ahmad S."/>
            <person name="Lan S."/>
            <person name="Zhang J.S."/>
            <person name="Tsai W.C."/>
            <person name="Van de Peer Y."/>
            <person name="Liu Z.J."/>
        </authorList>
    </citation>
    <scope>NUCLEOTIDE SEQUENCE</scope>
    <source>
        <strain evidence="1">SCP</strain>
    </source>
</reference>
<dbReference type="PANTHER" id="PTHR14790">
    <property type="entry name" value="RECQ-MEDIATED GENOME INSTABILITY PROTEIN 1 RMI1"/>
    <property type="match status" value="1"/>
</dbReference>
<dbReference type="GO" id="GO:0016604">
    <property type="term" value="C:nuclear body"/>
    <property type="evidence" value="ECO:0007669"/>
    <property type="project" value="TreeGrafter"/>
</dbReference>
<dbReference type="Proteomes" id="UP001179952">
    <property type="component" value="Unassembled WGS sequence"/>
</dbReference>
<sequence length="73" mass="8062">MVSSSPNNEVEGMHMVEMEGPFVLQVDEIVNISALLRDRYHDAGAGFKRCLKLSMTDGGSKGIWDGIQTHQRA</sequence>
<proteinExistence type="predicted"/>
<dbReference type="PANTHER" id="PTHR14790:SF15">
    <property type="entry name" value="RECQ-MEDIATED GENOME INSTABILITY PROTEIN 1"/>
    <property type="match status" value="1"/>
</dbReference>
<dbReference type="EMBL" id="JAUJYN010000005">
    <property type="protein sequence ID" value="KAK1270937.1"/>
    <property type="molecule type" value="Genomic_DNA"/>
</dbReference>
<comment type="caution">
    <text evidence="1">The sequence shown here is derived from an EMBL/GenBank/DDBJ whole genome shotgun (WGS) entry which is preliminary data.</text>
</comment>
<organism evidence="1 2">
    <name type="scientific">Acorus gramineus</name>
    <name type="common">Dwarf sweet flag</name>
    <dbReference type="NCBI Taxonomy" id="55184"/>
    <lineage>
        <taxon>Eukaryota</taxon>
        <taxon>Viridiplantae</taxon>
        <taxon>Streptophyta</taxon>
        <taxon>Embryophyta</taxon>
        <taxon>Tracheophyta</taxon>
        <taxon>Spermatophyta</taxon>
        <taxon>Magnoliopsida</taxon>
        <taxon>Liliopsida</taxon>
        <taxon>Acoraceae</taxon>
        <taxon>Acorus</taxon>
    </lineage>
</organism>
<gene>
    <name evidence="1" type="ORF">QJS04_geneDACA012710</name>
</gene>
<dbReference type="GO" id="GO:0000724">
    <property type="term" value="P:double-strand break repair via homologous recombination"/>
    <property type="evidence" value="ECO:0007669"/>
    <property type="project" value="TreeGrafter"/>
</dbReference>
<evidence type="ECO:0000313" key="1">
    <source>
        <dbReference type="EMBL" id="KAK1270937.1"/>
    </source>
</evidence>
<protein>
    <submittedName>
        <fullName evidence="1">Uncharacterized protein</fullName>
    </submittedName>
</protein>
<name>A0AAV9B4K1_ACOGR</name>
<accession>A0AAV9B4K1</accession>
<keyword evidence="2" id="KW-1185">Reference proteome</keyword>
<reference evidence="1" key="2">
    <citation type="submission" date="2023-06" db="EMBL/GenBank/DDBJ databases">
        <authorList>
            <person name="Ma L."/>
            <person name="Liu K.-W."/>
            <person name="Li Z."/>
            <person name="Hsiao Y.-Y."/>
            <person name="Qi Y."/>
            <person name="Fu T."/>
            <person name="Tang G."/>
            <person name="Zhang D."/>
            <person name="Sun W.-H."/>
            <person name="Liu D.-K."/>
            <person name="Li Y."/>
            <person name="Chen G.-Z."/>
            <person name="Liu X.-D."/>
            <person name="Liao X.-Y."/>
            <person name="Jiang Y.-T."/>
            <person name="Yu X."/>
            <person name="Hao Y."/>
            <person name="Huang J."/>
            <person name="Zhao X.-W."/>
            <person name="Ke S."/>
            <person name="Chen Y.-Y."/>
            <person name="Wu W.-L."/>
            <person name="Hsu J.-L."/>
            <person name="Lin Y.-F."/>
            <person name="Huang M.-D."/>
            <person name="Li C.-Y."/>
            <person name="Huang L."/>
            <person name="Wang Z.-W."/>
            <person name="Zhao X."/>
            <person name="Zhong W.-Y."/>
            <person name="Peng D.-H."/>
            <person name="Ahmad S."/>
            <person name="Lan S."/>
            <person name="Zhang J.-S."/>
            <person name="Tsai W.-C."/>
            <person name="Van De Peer Y."/>
            <person name="Liu Z.-J."/>
        </authorList>
    </citation>
    <scope>NUCLEOTIDE SEQUENCE</scope>
    <source>
        <strain evidence="1">SCP</strain>
        <tissue evidence="1">Leaves</tissue>
    </source>
</reference>
<evidence type="ECO:0000313" key="2">
    <source>
        <dbReference type="Proteomes" id="UP001179952"/>
    </source>
</evidence>